<proteinExistence type="predicted"/>
<accession>A0AAJ7R9S7</accession>
<gene>
    <name evidence="2" type="primary">LOC107263389</name>
</gene>
<dbReference type="Proteomes" id="UP000694920">
    <property type="component" value="Unplaced"/>
</dbReference>
<reference evidence="2" key="1">
    <citation type="submission" date="2025-08" db="UniProtKB">
        <authorList>
            <consortium name="RefSeq"/>
        </authorList>
    </citation>
    <scope>IDENTIFICATION</scope>
</reference>
<dbReference type="AlphaFoldDB" id="A0AAJ7R9S7"/>
<dbReference type="RefSeq" id="XP_024936617.1">
    <property type="nucleotide sequence ID" value="XM_025080849.1"/>
</dbReference>
<evidence type="ECO:0000313" key="2">
    <source>
        <dbReference type="RefSeq" id="XP_024936617.1"/>
    </source>
</evidence>
<evidence type="ECO:0000313" key="1">
    <source>
        <dbReference type="Proteomes" id="UP000694920"/>
    </source>
</evidence>
<dbReference type="GeneID" id="107263389"/>
<keyword evidence="1" id="KW-1185">Reference proteome</keyword>
<sequence length="258" mass="29815">MFHFPEPEPLDYYIDDVSPSFLTDGVLLRGKLEPVHKCVGKQLRPIKRKPSDPVGPIRKVDSCTLERWANKERSGYVNKCGENAWAVHDMMKLFPVRKFDSRKSQSSRVSIFPRSKQYEYDYTRDGRMCNSELGNEENLKCIKIEESPNYETKTKHDYTEKCVKSNISEKVQMEDKKCSVPDPLIKSEIVGSVALEILLNVNCLTHNMYSITGRIRCEMGLIEWMIGRLKSGKKKIRETSHMPVNGYLVNMERHCCVT</sequence>
<organism evidence="1 2">
    <name type="scientific">Cephus cinctus</name>
    <name type="common">Wheat stem sawfly</name>
    <dbReference type="NCBI Taxonomy" id="211228"/>
    <lineage>
        <taxon>Eukaryota</taxon>
        <taxon>Metazoa</taxon>
        <taxon>Ecdysozoa</taxon>
        <taxon>Arthropoda</taxon>
        <taxon>Hexapoda</taxon>
        <taxon>Insecta</taxon>
        <taxon>Pterygota</taxon>
        <taxon>Neoptera</taxon>
        <taxon>Endopterygota</taxon>
        <taxon>Hymenoptera</taxon>
        <taxon>Cephoidea</taxon>
        <taxon>Cephidae</taxon>
        <taxon>Cephus</taxon>
    </lineage>
</organism>
<name>A0AAJ7R9S7_CEPCN</name>
<protein>
    <submittedName>
        <fullName evidence="2">Uncharacterized protein LOC107263389 isoform X2</fullName>
    </submittedName>
</protein>